<comment type="similarity">
    <text evidence="4">Belongs to the actin family. ARP6 subfamily.</text>
</comment>
<keyword evidence="7" id="KW-0539">Nucleus</keyword>
<dbReference type="Proteomes" id="UP001162480">
    <property type="component" value="Chromosome 2"/>
</dbReference>
<dbReference type="InterPro" id="IPR004000">
    <property type="entry name" value="Actin"/>
</dbReference>
<accession>A0AA36AJL9</accession>
<dbReference type="FunFam" id="3.30.420.40:FF:000058">
    <property type="entry name" value="Putative actin-related protein 5"/>
    <property type="match status" value="1"/>
</dbReference>
<dbReference type="FunFam" id="2.30.36.70:FF:000003">
    <property type="entry name" value="Actin-related protein 6"/>
    <property type="match status" value="1"/>
</dbReference>
<name>A0AA36AJL9_OCTVU</name>
<reference evidence="10" key="1">
    <citation type="submission" date="2023-08" db="EMBL/GenBank/DDBJ databases">
        <authorList>
            <person name="Alioto T."/>
            <person name="Alioto T."/>
            <person name="Gomez Garrido J."/>
        </authorList>
    </citation>
    <scope>NUCLEOTIDE SEQUENCE</scope>
</reference>
<evidence type="ECO:0000256" key="2">
    <source>
        <dbReference type="ARBA" id="ARBA00004123"/>
    </source>
</evidence>
<evidence type="ECO:0000313" key="10">
    <source>
        <dbReference type="EMBL" id="CAI9717361.1"/>
    </source>
</evidence>
<keyword evidence="9" id="KW-0472">Membrane</keyword>
<dbReference type="FunFam" id="3.90.640.10:FF:000014">
    <property type="entry name" value="Putative actin-related protein 6"/>
    <property type="match status" value="1"/>
</dbReference>
<evidence type="ECO:0000256" key="5">
    <source>
        <dbReference type="ARBA" id="ARBA00022490"/>
    </source>
</evidence>
<dbReference type="Gene3D" id="3.90.640.10">
    <property type="entry name" value="Actin, Chain A, domain 4"/>
    <property type="match status" value="1"/>
</dbReference>
<dbReference type="Gene3D" id="3.30.420.40">
    <property type="match status" value="2"/>
</dbReference>
<evidence type="ECO:0000256" key="3">
    <source>
        <dbReference type="ARBA" id="ARBA00004245"/>
    </source>
</evidence>
<dbReference type="GO" id="GO:0005634">
    <property type="term" value="C:nucleus"/>
    <property type="evidence" value="ECO:0007669"/>
    <property type="project" value="UniProtKB-SubCell"/>
</dbReference>
<evidence type="ECO:0000313" key="11">
    <source>
        <dbReference type="Proteomes" id="UP001162480"/>
    </source>
</evidence>
<dbReference type="EMBL" id="OX597815">
    <property type="protein sequence ID" value="CAI9717361.1"/>
    <property type="molecule type" value="Genomic_DNA"/>
</dbReference>
<organism evidence="10 11">
    <name type="scientific">Octopus vulgaris</name>
    <name type="common">Common octopus</name>
    <dbReference type="NCBI Taxonomy" id="6645"/>
    <lineage>
        <taxon>Eukaryota</taxon>
        <taxon>Metazoa</taxon>
        <taxon>Spiralia</taxon>
        <taxon>Lophotrochozoa</taxon>
        <taxon>Mollusca</taxon>
        <taxon>Cephalopoda</taxon>
        <taxon>Coleoidea</taxon>
        <taxon>Octopodiformes</taxon>
        <taxon>Octopoda</taxon>
        <taxon>Incirrata</taxon>
        <taxon>Octopodidae</taxon>
        <taxon>Octopus</taxon>
    </lineage>
</organism>
<keyword evidence="9" id="KW-1133">Transmembrane helix</keyword>
<comment type="subcellular location">
    <subcellularLocation>
        <location evidence="3">Cytoplasm</location>
        <location evidence="3">Cytoskeleton</location>
    </subcellularLocation>
    <subcellularLocation>
        <location evidence="2">Nucleus</location>
    </subcellularLocation>
</comment>
<dbReference type="PANTHER" id="PTHR11937">
    <property type="entry name" value="ACTIN"/>
    <property type="match status" value="1"/>
</dbReference>
<evidence type="ECO:0000256" key="7">
    <source>
        <dbReference type="ARBA" id="ARBA00023242"/>
    </source>
</evidence>
<dbReference type="Gene3D" id="2.30.36.70">
    <property type="entry name" value="Actin, Chain A, domain 2"/>
    <property type="match status" value="1"/>
</dbReference>
<gene>
    <name evidence="10" type="ORF">OCTVUL_1B019037</name>
</gene>
<comment type="function">
    <text evidence="1">Actins are highly conserved proteins that are involved in various types of cell motility and are ubiquitously expressed in all eukaryotic cells.</text>
</comment>
<evidence type="ECO:0000256" key="8">
    <source>
        <dbReference type="ARBA" id="ARBA00074635"/>
    </source>
</evidence>
<dbReference type="Pfam" id="PF00022">
    <property type="entry name" value="Actin"/>
    <property type="match status" value="1"/>
</dbReference>
<dbReference type="SMART" id="SM00268">
    <property type="entry name" value="ACTIN"/>
    <property type="match status" value="1"/>
</dbReference>
<evidence type="ECO:0000256" key="9">
    <source>
        <dbReference type="SAM" id="Phobius"/>
    </source>
</evidence>
<dbReference type="InterPro" id="IPR043129">
    <property type="entry name" value="ATPase_NBD"/>
</dbReference>
<dbReference type="CDD" id="cd10210">
    <property type="entry name" value="ASKHA_NBD_Arp6"/>
    <property type="match status" value="1"/>
</dbReference>
<keyword evidence="5" id="KW-0963">Cytoplasm</keyword>
<feature type="transmembrane region" description="Helical" evidence="9">
    <location>
        <begin position="70"/>
        <end position="88"/>
    </location>
</feature>
<keyword evidence="6" id="KW-0206">Cytoskeleton</keyword>
<protein>
    <recommendedName>
        <fullName evidence="8">Actin-related protein 6</fullName>
    </recommendedName>
</protein>
<sequence length="478" mass="55098">MEKQATTNGLYLIMKLLRAFKCHCNVEIIASIRSIKYVIKYMLKRNDQAAVQINNDNKISRYLMGRQREILLFTTLSLIFGTMAVVVLDNGAGFSKIGFSTDEQPRNVPNCVSKAKNVRTRIFIGDQIEDCKDLSGLYYLLPFQKGYLVNWEIEKQVWDYLFGKDVLKVNFSETTLVVTEPHFNFLSIQEAMNEIFFEDYQFQAIYRTNASHLSDYKLRREQSTNNLCSLVIDSGYSFSHLVPYMKGEKITNAVKRINVGGKILTNHLKEIISYRQLMVMDETYVINQLKEDVCFVSQDFNKDMEKARLNRKDNSIGRDYILPDYTNIHRGYMNTLEESTGKSKENEQLIRVNNERFSVPEILFHPSNVGIEEMGVAETVAHILSLVSKEMEPHLLNNILLTGGNCFLPGFKERFVKEVRSMIPIEYDLKVTMPDNPQTYAWHGGAQLASDPKFSSMVVTKHQYEEYGHSICADKFNV</sequence>
<keyword evidence="9" id="KW-0812">Transmembrane</keyword>
<keyword evidence="11" id="KW-1185">Reference proteome</keyword>
<dbReference type="SUPFAM" id="SSF53067">
    <property type="entry name" value="Actin-like ATPase domain"/>
    <property type="match status" value="2"/>
</dbReference>
<evidence type="ECO:0000256" key="1">
    <source>
        <dbReference type="ARBA" id="ARBA00003520"/>
    </source>
</evidence>
<dbReference type="AlphaFoldDB" id="A0AA36AJL9"/>
<proteinExistence type="inferred from homology"/>
<evidence type="ECO:0000256" key="4">
    <source>
        <dbReference type="ARBA" id="ARBA00005665"/>
    </source>
</evidence>
<dbReference type="GO" id="GO:0005856">
    <property type="term" value="C:cytoskeleton"/>
    <property type="evidence" value="ECO:0007669"/>
    <property type="project" value="UniProtKB-SubCell"/>
</dbReference>
<evidence type="ECO:0000256" key="6">
    <source>
        <dbReference type="ARBA" id="ARBA00023212"/>
    </source>
</evidence>